<feature type="domain" description="YhaN AAA" evidence="3">
    <location>
        <begin position="2"/>
        <end position="173"/>
    </location>
</feature>
<feature type="transmembrane region" description="Helical" evidence="2">
    <location>
        <begin position="425"/>
        <end position="444"/>
    </location>
</feature>
<dbReference type="STRING" id="1120989.SAMN02745227_00685"/>
<dbReference type="OrthoDB" id="9764467at2"/>
<dbReference type="InterPro" id="IPR027417">
    <property type="entry name" value="P-loop_NTPase"/>
</dbReference>
<dbReference type="RefSeq" id="WP_084672372.1">
    <property type="nucleotide sequence ID" value="NZ_FRAI01000006.1"/>
</dbReference>
<feature type="coiled-coil region" evidence="1">
    <location>
        <begin position="264"/>
        <end position="294"/>
    </location>
</feature>
<protein>
    <submittedName>
        <fullName evidence="4">Uncharacterized protein YhaN</fullName>
    </submittedName>
</protein>
<dbReference type="AlphaFoldDB" id="A0A1M6M6Q6"/>
<evidence type="ECO:0000256" key="2">
    <source>
        <dbReference type="SAM" id="Phobius"/>
    </source>
</evidence>
<evidence type="ECO:0000256" key="1">
    <source>
        <dbReference type="SAM" id="Coils"/>
    </source>
</evidence>
<dbReference type="Proteomes" id="UP000243547">
    <property type="component" value="Unassembled WGS sequence"/>
</dbReference>
<feature type="coiled-coil region" evidence="1">
    <location>
        <begin position="156"/>
        <end position="233"/>
    </location>
</feature>
<dbReference type="Gene3D" id="3.40.50.300">
    <property type="entry name" value="P-loop containing nucleotide triphosphate hydrolases"/>
    <property type="match status" value="2"/>
</dbReference>
<feature type="coiled-coil region" evidence="1">
    <location>
        <begin position="714"/>
        <end position="755"/>
    </location>
</feature>
<dbReference type="EMBL" id="FRAI01000006">
    <property type="protein sequence ID" value="SHJ79107.1"/>
    <property type="molecule type" value="Genomic_DNA"/>
</dbReference>
<name>A0A1M6M6Q6_9FIRM</name>
<feature type="transmembrane region" description="Helical" evidence="2">
    <location>
        <begin position="450"/>
        <end position="471"/>
    </location>
</feature>
<keyword evidence="5" id="KW-1185">Reference proteome</keyword>
<keyword evidence="2" id="KW-0812">Transmembrane</keyword>
<evidence type="ECO:0000313" key="5">
    <source>
        <dbReference type="Proteomes" id="UP000243547"/>
    </source>
</evidence>
<gene>
    <name evidence="4" type="ORF">SAMN02745227_00685</name>
</gene>
<keyword evidence="1" id="KW-0175">Coiled coil</keyword>
<sequence length="934" mass="109592">MMWIKGIKIDGFGYLKDLEIDNLSPGLNIIYGNNEKGKTTLKNFINSIIFGFYKKGNVKRYEPVEGKTHGGKLVFNYQGDTYEASRIYRRKSEGDLEIITNSPVKYTFSDIFSGINRDVYENIFSFGLEELSSLNSLTDKKDIVEQIYTASFGVRNDKIKETKKELEKGLDNKLLNKNLSEYKGIKKAIIEAVRREEKYGELKERLQELTAKMEEIEKEKLSLEKELTQYQTLNNLYPTYQKYLETERKIKELSYKGEYSEGDYNSLKTLISDLEKLKKELGEKEEELIKIEISLNNISLDQNLLTKKEEIKKLGEWAISIKEINKNYQNIRNKYEDLKKKISIAKINLNSKLKKDLQEIFLPLDFKRKLRDLAEKIDIKKKEKEQKGWEISQLNESFHSIKGEDLGEILSLLYQLKDLGNKKGINLPQFLVLLNAAIFALLVWQGSYPFITSLLGFTIIPLNIWLIYKWLKDKNKMIMIKSALKEKGIFDFINIDLEINKLQSLMVNYQKLQRVVEEKNFIERELEEVKREKEKLFSQVGFNIDLTIKEGLELVEEVSKIKELIEEGEGYKRNLLEGEGKISEFIQKCEKELDPIDTNFFSLDEALATVKLKLELLEKEEEKQQQYKGLKGQMEYIQKDMERILKELREKEGKYKELLEKGQVKTEQEYEENYRKFREVKKLLEEKNNYLAKLEGINYGGIDEILRIYGELNEEFLSKKISNLTEELKEIEEKGKEKSREIGKIEKEIEDLEKDHSLQQLTLKEEMVKKQITENVKKLAVYKSCLLILEKAIKEYEEKTQPDVLKRAAEYFRIITAGRYNNIKVKENELTKMSVVQSNGREVPVEVLSRGTQEQLYICIRLGLIKEFTKKKGSLPLLFDDIFVNFDEKRTELGLRVLLELAKEQQILFFTCHQRIPDLLRKEEESHVNLAFLS</sequence>
<evidence type="ECO:0000313" key="4">
    <source>
        <dbReference type="EMBL" id="SHJ79107.1"/>
    </source>
</evidence>
<reference evidence="5" key="1">
    <citation type="submission" date="2016-11" db="EMBL/GenBank/DDBJ databases">
        <authorList>
            <person name="Varghese N."/>
            <person name="Submissions S."/>
        </authorList>
    </citation>
    <scope>NUCLEOTIDE SEQUENCE [LARGE SCALE GENOMIC DNA]</scope>
    <source>
        <strain evidence="5">DSM 14826</strain>
    </source>
</reference>
<dbReference type="PANTHER" id="PTHR41259">
    <property type="entry name" value="DOUBLE-STRAND BREAK REPAIR RAD50 ATPASE, PUTATIVE-RELATED"/>
    <property type="match status" value="1"/>
</dbReference>
<organism evidence="4 5">
    <name type="scientific">Anaerobranca californiensis DSM 14826</name>
    <dbReference type="NCBI Taxonomy" id="1120989"/>
    <lineage>
        <taxon>Bacteria</taxon>
        <taxon>Bacillati</taxon>
        <taxon>Bacillota</taxon>
        <taxon>Clostridia</taxon>
        <taxon>Eubacteriales</taxon>
        <taxon>Proteinivoracaceae</taxon>
        <taxon>Anaerobranca</taxon>
    </lineage>
</organism>
<dbReference type="PANTHER" id="PTHR41259:SF1">
    <property type="entry name" value="DOUBLE-STRAND BREAK REPAIR RAD50 ATPASE, PUTATIVE-RELATED"/>
    <property type="match status" value="1"/>
</dbReference>
<keyword evidence="2" id="KW-0472">Membrane</keyword>
<evidence type="ECO:0000259" key="3">
    <source>
        <dbReference type="Pfam" id="PF13514"/>
    </source>
</evidence>
<dbReference type="Pfam" id="PF13514">
    <property type="entry name" value="AAA_27"/>
    <property type="match status" value="1"/>
</dbReference>
<dbReference type="SUPFAM" id="SSF52540">
    <property type="entry name" value="P-loop containing nucleoside triphosphate hydrolases"/>
    <property type="match status" value="2"/>
</dbReference>
<dbReference type="InterPro" id="IPR038734">
    <property type="entry name" value="YhaN_AAA"/>
</dbReference>
<feature type="coiled-coil region" evidence="1">
    <location>
        <begin position="603"/>
        <end position="687"/>
    </location>
</feature>
<proteinExistence type="predicted"/>
<feature type="coiled-coil region" evidence="1">
    <location>
        <begin position="512"/>
        <end position="539"/>
    </location>
</feature>
<accession>A0A1M6M6Q6</accession>
<feature type="coiled-coil region" evidence="1">
    <location>
        <begin position="321"/>
        <end position="387"/>
    </location>
</feature>
<keyword evidence="2" id="KW-1133">Transmembrane helix</keyword>